<keyword evidence="1 3" id="KW-0807">Transducer</keyword>
<feature type="transmembrane region" description="Helical" evidence="5">
    <location>
        <begin position="206"/>
        <end position="230"/>
    </location>
</feature>
<dbReference type="PANTHER" id="PTHR32089:SF112">
    <property type="entry name" value="LYSOZYME-LIKE PROTEIN-RELATED"/>
    <property type="match status" value="1"/>
</dbReference>
<organism evidence="8 9">
    <name type="scientific">Rhodovibrio sodomensis</name>
    <dbReference type="NCBI Taxonomy" id="1088"/>
    <lineage>
        <taxon>Bacteria</taxon>
        <taxon>Pseudomonadati</taxon>
        <taxon>Pseudomonadota</taxon>
        <taxon>Alphaproteobacteria</taxon>
        <taxon>Rhodospirillales</taxon>
        <taxon>Rhodovibrionaceae</taxon>
        <taxon>Rhodovibrio</taxon>
    </lineage>
</organism>
<dbReference type="Gene3D" id="6.10.340.10">
    <property type="match status" value="1"/>
</dbReference>
<evidence type="ECO:0000256" key="4">
    <source>
        <dbReference type="SAM" id="MobiDB-lite"/>
    </source>
</evidence>
<evidence type="ECO:0000256" key="2">
    <source>
        <dbReference type="ARBA" id="ARBA00029447"/>
    </source>
</evidence>
<evidence type="ECO:0000313" key="8">
    <source>
        <dbReference type="EMBL" id="MBK1671079.1"/>
    </source>
</evidence>
<dbReference type="SUPFAM" id="SSF58104">
    <property type="entry name" value="Methyl-accepting chemotaxis protein (MCP) signaling domain"/>
    <property type="match status" value="1"/>
</dbReference>
<comment type="similarity">
    <text evidence="2">Belongs to the methyl-accepting chemotaxis (MCP) protein family.</text>
</comment>
<keyword evidence="5" id="KW-1133">Transmembrane helix</keyword>
<gene>
    <name evidence="8" type="ORF">CKO28_24025</name>
</gene>
<protein>
    <recommendedName>
        <fullName evidence="10">Methyl-accepting chemotaxis protein</fullName>
    </recommendedName>
</protein>
<dbReference type="SMART" id="SM00283">
    <property type="entry name" value="MA"/>
    <property type="match status" value="1"/>
</dbReference>
<dbReference type="PANTHER" id="PTHR32089">
    <property type="entry name" value="METHYL-ACCEPTING CHEMOTAXIS PROTEIN MCPB"/>
    <property type="match status" value="1"/>
</dbReference>
<feature type="domain" description="Methyl-accepting transducer" evidence="6">
    <location>
        <begin position="311"/>
        <end position="561"/>
    </location>
</feature>
<feature type="compositionally biased region" description="Polar residues" evidence="4">
    <location>
        <begin position="330"/>
        <end position="346"/>
    </location>
</feature>
<keyword evidence="5" id="KW-0472">Membrane</keyword>
<feature type="compositionally biased region" description="Low complexity" evidence="4">
    <location>
        <begin position="347"/>
        <end position="357"/>
    </location>
</feature>
<dbReference type="Proteomes" id="UP001296873">
    <property type="component" value="Unassembled WGS sequence"/>
</dbReference>
<dbReference type="PROSITE" id="PS50111">
    <property type="entry name" value="CHEMOTAXIS_TRANSDUC_2"/>
    <property type="match status" value="1"/>
</dbReference>
<dbReference type="InterPro" id="IPR003660">
    <property type="entry name" value="HAMP_dom"/>
</dbReference>
<evidence type="ECO:0000256" key="1">
    <source>
        <dbReference type="ARBA" id="ARBA00023224"/>
    </source>
</evidence>
<evidence type="ECO:0000256" key="5">
    <source>
        <dbReference type="SAM" id="Phobius"/>
    </source>
</evidence>
<dbReference type="EMBL" id="NRRL01000142">
    <property type="protein sequence ID" value="MBK1671079.1"/>
    <property type="molecule type" value="Genomic_DNA"/>
</dbReference>
<dbReference type="InterPro" id="IPR004089">
    <property type="entry name" value="MCPsignal_dom"/>
</dbReference>
<sequence length="581" mass="60904">MRPRYAGTTKLGIREMERQLGRFSMAAKILFVVGLLGVVAALVAGVGTLGLDRVTTAATAIEETGDAVKLGARISQDVVELNRAEYAAAADPTMVGEIKQRVAEVRAAFQEKLQAARSLADPRDRAKLDAIAASYESYLSDLDATLAAAERAANVELTSAQQAVVASVRKSRDQAEALRTRASEYVQAVEGNAARVTDKAHATETMAMTVMLVVAGVGIVAGLGTGLVVARKGVVQPLARSISGMNQLAKGELEIEIYGGERKDEAGDIAQALIVFRDGALENRRMVDEQAAEAKRKEERAGQVQELTDAFEREVDEAMGTLASAAQELESTAQQMASTAEETSNQTETVAAASTEASSNVQTVASATEELTSSIEEIGQQVQKTSAIADKAGDQAQTATQRIEELKGAADKIGEIVTLISDIAEQTNLLALNATIEAARAGDAGKGFAVVANEVKSLASQTAKATEEISGKITEMQEGVASTVPAMQTISETIQELNEIASSVASAGEEQTAATQEIARNVQEAAQGVQQVSENIDGLKEASQGTASAAEQVATTSKQVAERGESLKQQIGSYVKEMQAA</sequence>
<evidence type="ECO:0000256" key="3">
    <source>
        <dbReference type="PROSITE-ProRule" id="PRU00284"/>
    </source>
</evidence>
<evidence type="ECO:0008006" key="10">
    <source>
        <dbReference type="Google" id="ProtNLM"/>
    </source>
</evidence>
<dbReference type="InterPro" id="IPR004090">
    <property type="entry name" value="Chemotax_Me-accpt_rcpt"/>
</dbReference>
<dbReference type="Gene3D" id="1.10.287.950">
    <property type="entry name" value="Methyl-accepting chemotaxis protein"/>
    <property type="match status" value="1"/>
</dbReference>
<name>A0ABS1DKQ4_9PROT</name>
<accession>A0ABS1DKQ4</accession>
<feature type="region of interest" description="Disordered" evidence="4">
    <location>
        <begin position="330"/>
        <end position="357"/>
    </location>
</feature>
<comment type="caution">
    <text evidence="8">The sequence shown here is derived from an EMBL/GenBank/DDBJ whole genome shotgun (WGS) entry which is preliminary data.</text>
</comment>
<evidence type="ECO:0000313" key="9">
    <source>
        <dbReference type="Proteomes" id="UP001296873"/>
    </source>
</evidence>
<dbReference type="Pfam" id="PF00015">
    <property type="entry name" value="MCPsignal"/>
    <property type="match status" value="1"/>
</dbReference>
<dbReference type="PRINTS" id="PR00260">
    <property type="entry name" value="CHEMTRNSDUCR"/>
</dbReference>
<dbReference type="PROSITE" id="PS50885">
    <property type="entry name" value="HAMP"/>
    <property type="match status" value="1"/>
</dbReference>
<evidence type="ECO:0000259" key="7">
    <source>
        <dbReference type="PROSITE" id="PS50885"/>
    </source>
</evidence>
<proteinExistence type="inferred from homology"/>
<evidence type="ECO:0000259" key="6">
    <source>
        <dbReference type="PROSITE" id="PS50111"/>
    </source>
</evidence>
<reference evidence="8 9" key="1">
    <citation type="journal article" date="2020" name="Microorganisms">
        <title>Osmotic Adaptation and Compatible Solute Biosynthesis of Phototrophic Bacteria as Revealed from Genome Analyses.</title>
        <authorList>
            <person name="Imhoff J.F."/>
            <person name="Rahn T."/>
            <person name="Kunzel S."/>
            <person name="Keller A."/>
            <person name="Neulinger S.C."/>
        </authorList>
    </citation>
    <scope>NUCLEOTIDE SEQUENCE [LARGE SCALE GENOMIC DNA]</scope>
    <source>
        <strain evidence="8 9">DSM 9895</strain>
    </source>
</reference>
<keyword evidence="5" id="KW-0812">Transmembrane</keyword>
<keyword evidence="9" id="KW-1185">Reference proteome</keyword>
<feature type="domain" description="HAMP" evidence="7">
    <location>
        <begin position="232"/>
        <end position="285"/>
    </location>
</feature>